<organism evidence="2 3">
    <name type="scientific">Pristionchus mayeri</name>
    <dbReference type="NCBI Taxonomy" id="1317129"/>
    <lineage>
        <taxon>Eukaryota</taxon>
        <taxon>Metazoa</taxon>
        <taxon>Ecdysozoa</taxon>
        <taxon>Nematoda</taxon>
        <taxon>Chromadorea</taxon>
        <taxon>Rhabditida</taxon>
        <taxon>Rhabditina</taxon>
        <taxon>Diplogasteromorpha</taxon>
        <taxon>Diplogasteroidea</taxon>
        <taxon>Neodiplogasteridae</taxon>
        <taxon>Pristionchus</taxon>
    </lineage>
</organism>
<feature type="non-terminal residue" evidence="2">
    <location>
        <position position="739"/>
    </location>
</feature>
<proteinExistence type="predicted"/>
<dbReference type="AlphaFoldDB" id="A0AAN4Z083"/>
<gene>
    <name evidence="2" type="ORF">PMAYCL1PPCAC_01823</name>
</gene>
<comment type="caution">
    <text evidence="2">The sequence shown here is derived from an EMBL/GenBank/DDBJ whole genome shotgun (WGS) entry which is preliminary data.</text>
</comment>
<reference evidence="3" key="1">
    <citation type="submission" date="2022-10" db="EMBL/GenBank/DDBJ databases">
        <title>Genome assembly of Pristionchus species.</title>
        <authorList>
            <person name="Yoshida K."/>
            <person name="Sommer R.J."/>
        </authorList>
    </citation>
    <scope>NUCLEOTIDE SEQUENCE [LARGE SCALE GENOMIC DNA]</scope>
    <source>
        <strain evidence="3">RS5460</strain>
    </source>
</reference>
<protein>
    <submittedName>
        <fullName evidence="2">Uncharacterized protein</fullName>
    </submittedName>
</protein>
<evidence type="ECO:0000313" key="2">
    <source>
        <dbReference type="EMBL" id="GMR31628.1"/>
    </source>
</evidence>
<dbReference type="Proteomes" id="UP001328107">
    <property type="component" value="Unassembled WGS sequence"/>
</dbReference>
<keyword evidence="3" id="KW-1185">Reference proteome</keyword>
<accession>A0AAN4Z083</accession>
<feature type="region of interest" description="Disordered" evidence="1">
    <location>
        <begin position="700"/>
        <end position="739"/>
    </location>
</feature>
<sequence>MVVLDNSGKNEKSLVEEIRKALGGPSDKLLSTLSSLHAWADEVLTAVIECVEKAEDGGEKKKKEARGSITLQHLLSHGFKKFMTEHVAQLGAEGAVKIVKELETRIEDEKKEETQTRIYAYLLVHLVSQGANVMGYEKLRGTVKETLARTAVGLWKRGVNDASYSLARVLVYTLLAERDYIEGREEGEGEKWWKREVIEKEKKLKKNAFFAVLTTLIENGKEDKEWAKVDLTAAEEGTIMGVEGVMTARWILVDTVVCHAASLTARCSSTVFEQLLRIVVRASVERKELVSLFTRISSMTDLPREAWTVAVREGIDAIARVFQSCSESRERLVVEGEKATIHEEGRGMKHRMGCGCVSPVAQIVAGLSAVPKTSIDERSRLLMESSLILSLSSMETTADEEGPLREGMHLLEWLVEEGGRLAGCSKRAWPAEGVQLLRGIKAMMMREKKGETHSSLISLSRCILSRYGHSLDFPSRIFLDVGHVARRVLVGEMSNLELETQKPSGVAKKTDKLAKSLLKWANGVRMGEERDEKEVELLLEWSQTLLTTTTAHGLSTVVLQTMVSMGREQREELLPRVWNEKESVRKIIDDCLSLLLASSPPDETFERNTDEHSTAVVCSAAAAVDVHLARAVCLFLLNCTPYLTTKISPADLATWERLRSMDEQCAGLVLERTKPEAIQSLFSSLPALIDSFTPPMTSFKLEIEDAPEAEEEKKGEEGENGEKKTRKRKRAEAGVDPLK</sequence>
<evidence type="ECO:0000313" key="3">
    <source>
        <dbReference type="Proteomes" id="UP001328107"/>
    </source>
</evidence>
<dbReference type="EMBL" id="BTRK01000001">
    <property type="protein sequence ID" value="GMR31628.1"/>
    <property type="molecule type" value="Genomic_DNA"/>
</dbReference>
<name>A0AAN4Z083_9BILA</name>
<evidence type="ECO:0000256" key="1">
    <source>
        <dbReference type="SAM" id="MobiDB-lite"/>
    </source>
</evidence>
<feature type="compositionally biased region" description="Basic and acidic residues" evidence="1">
    <location>
        <begin position="711"/>
        <end position="723"/>
    </location>
</feature>